<dbReference type="OrthoDB" id="8885940at2"/>
<dbReference type="Pfam" id="PF00126">
    <property type="entry name" value="HTH_1"/>
    <property type="match status" value="1"/>
</dbReference>
<dbReference type="SUPFAM" id="SSF46785">
    <property type="entry name" value="Winged helix' DNA-binding domain"/>
    <property type="match status" value="1"/>
</dbReference>
<comment type="similarity">
    <text evidence="1">Belongs to the LysR transcriptional regulatory family.</text>
</comment>
<dbReference type="PANTHER" id="PTHR30537">
    <property type="entry name" value="HTH-TYPE TRANSCRIPTIONAL REGULATOR"/>
    <property type="match status" value="1"/>
</dbReference>
<keyword evidence="4" id="KW-0804">Transcription</keyword>
<dbReference type="EMBL" id="CP029185">
    <property type="protein sequence ID" value="AWH89058.1"/>
    <property type="molecule type" value="Genomic_DNA"/>
</dbReference>
<dbReference type="Pfam" id="PF03466">
    <property type="entry name" value="LysR_substrate"/>
    <property type="match status" value="1"/>
</dbReference>
<reference evidence="6 7" key="1">
    <citation type="journal article" date="2019" name="Int. J. Syst. Evol. Microbiol.">
        <title>Limnobaculum parvum gen. nov., sp. nov., isolated from a freshwater lake.</title>
        <authorList>
            <person name="Baek C."/>
            <person name="Shin S.K."/>
            <person name="Yi H."/>
        </authorList>
    </citation>
    <scope>NUCLEOTIDE SEQUENCE [LARGE SCALE GENOMIC DNA]</scope>
    <source>
        <strain evidence="6 7">HYN0051</strain>
    </source>
</reference>
<dbReference type="GO" id="GO:0043565">
    <property type="term" value="F:sequence-specific DNA binding"/>
    <property type="evidence" value="ECO:0007669"/>
    <property type="project" value="TreeGrafter"/>
</dbReference>
<dbReference type="InterPro" id="IPR005119">
    <property type="entry name" value="LysR_subst-bd"/>
</dbReference>
<dbReference type="InterPro" id="IPR000847">
    <property type="entry name" value="LysR_HTH_N"/>
</dbReference>
<dbReference type="Gene3D" id="1.10.10.10">
    <property type="entry name" value="Winged helix-like DNA-binding domain superfamily/Winged helix DNA-binding domain"/>
    <property type="match status" value="1"/>
</dbReference>
<dbReference type="CDD" id="cd08422">
    <property type="entry name" value="PBP2_CrgA_like"/>
    <property type="match status" value="1"/>
</dbReference>
<keyword evidence="2" id="KW-0805">Transcription regulation</keyword>
<evidence type="ECO:0000256" key="1">
    <source>
        <dbReference type="ARBA" id="ARBA00009437"/>
    </source>
</evidence>
<name>A0A2Y9TZ65_9GAMM</name>
<evidence type="ECO:0000256" key="3">
    <source>
        <dbReference type="ARBA" id="ARBA00023125"/>
    </source>
</evidence>
<dbReference type="GO" id="GO:0006351">
    <property type="term" value="P:DNA-templated transcription"/>
    <property type="evidence" value="ECO:0007669"/>
    <property type="project" value="TreeGrafter"/>
</dbReference>
<accession>A0A2Y9TZ65</accession>
<dbReference type="KEGG" id="lpv:HYN51_11125"/>
<dbReference type="InterPro" id="IPR036388">
    <property type="entry name" value="WH-like_DNA-bd_sf"/>
</dbReference>
<protein>
    <submittedName>
        <fullName evidence="6">LysR family transcriptional regulator</fullName>
    </submittedName>
</protein>
<proteinExistence type="inferred from homology"/>
<evidence type="ECO:0000313" key="7">
    <source>
        <dbReference type="Proteomes" id="UP000244908"/>
    </source>
</evidence>
<evidence type="ECO:0000256" key="2">
    <source>
        <dbReference type="ARBA" id="ARBA00023015"/>
    </source>
</evidence>
<evidence type="ECO:0000313" key="6">
    <source>
        <dbReference type="EMBL" id="AWH89058.1"/>
    </source>
</evidence>
<dbReference type="Gene3D" id="3.40.190.290">
    <property type="match status" value="1"/>
</dbReference>
<sequence length="300" mass="34151">MQNKLEMLRIFYTVAESRNFKDAAILLGISPQAVTRAVKELEQQRGEILFYRSTRQMKITADGERLAQYARQAVNAIDGLLMVKPQQKSDEMRGTVRLTVSSVFGRKFIIPALTQFSLSYPNIVVDCTLTDTHSDVIDERIDIGIRFGFLPNNRYVARELAKIHFFSVGAPELVNKIGIPKNIDELDSFPLTALIDHKTGRYWPWNFKDTRSFTPSNPRFITDDVEAEFQAVLDGVGFGHIPSFLAQPYLNSGRLVQILEDNASSSWGLYLYRPQRGPTSLRIRTLFDYLAEFLSQKCSL</sequence>
<dbReference type="Proteomes" id="UP000244908">
    <property type="component" value="Chromosome"/>
</dbReference>
<keyword evidence="3" id="KW-0238">DNA-binding</keyword>
<dbReference type="PROSITE" id="PS50931">
    <property type="entry name" value="HTH_LYSR"/>
    <property type="match status" value="1"/>
</dbReference>
<feature type="domain" description="HTH lysR-type" evidence="5">
    <location>
        <begin position="1"/>
        <end position="60"/>
    </location>
</feature>
<evidence type="ECO:0000256" key="4">
    <source>
        <dbReference type="ARBA" id="ARBA00023163"/>
    </source>
</evidence>
<evidence type="ECO:0000259" key="5">
    <source>
        <dbReference type="PROSITE" id="PS50931"/>
    </source>
</evidence>
<gene>
    <name evidence="6" type="ORF">HYN51_11125</name>
</gene>
<dbReference type="RefSeq" id="WP_108901114.1">
    <property type="nucleotide sequence ID" value="NZ_CP029185.2"/>
</dbReference>
<dbReference type="SUPFAM" id="SSF53850">
    <property type="entry name" value="Periplasmic binding protein-like II"/>
    <property type="match status" value="1"/>
</dbReference>
<keyword evidence="7" id="KW-1185">Reference proteome</keyword>
<dbReference type="GO" id="GO:0003700">
    <property type="term" value="F:DNA-binding transcription factor activity"/>
    <property type="evidence" value="ECO:0007669"/>
    <property type="project" value="InterPro"/>
</dbReference>
<dbReference type="PANTHER" id="PTHR30537:SF5">
    <property type="entry name" value="HTH-TYPE TRANSCRIPTIONAL ACTIVATOR TTDR-RELATED"/>
    <property type="match status" value="1"/>
</dbReference>
<organism evidence="6 7">
    <name type="scientific">Limnobaculum parvum</name>
    <dbReference type="NCBI Taxonomy" id="2172103"/>
    <lineage>
        <taxon>Bacteria</taxon>
        <taxon>Pseudomonadati</taxon>
        <taxon>Pseudomonadota</taxon>
        <taxon>Gammaproteobacteria</taxon>
        <taxon>Enterobacterales</taxon>
        <taxon>Budviciaceae</taxon>
        <taxon>Limnobaculum</taxon>
    </lineage>
</organism>
<dbReference type="AlphaFoldDB" id="A0A2Y9TZ65"/>
<dbReference type="InterPro" id="IPR058163">
    <property type="entry name" value="LysR-type_TF_proteobact-type"/>
</dbReference>
<dbReference type="InterPro" id="IPR036390">
    <property type="entry name" value="WH_DNA-bd_sf"/>
</dbReference>